<keyword evidence="3 5" id="KW-0964">Secreted</keyword>
<evidence type="ECO:0000256" key="6">
    <source>
        <dbReference type="SAM" id="MobiDB-lite"/>
    </source>
</evidence>
<comment type="subcellular location">
    <subcellularLocation>
        <location evidence="1 5">Secreted</location>
    </subcellularLocation>
</comment>
<keyword evidence="4" id="KW-0732">Signal</keyword>
<comment type="domain">
    <text evidence="5">The RxLR-dEER motif acts to carry the protein into the host cell cytoplasm through binding to cell surface phosphatidylinositol-3-phosphate.</text>
</comment>
<evidence type="ECO:0000256" key="2">
    <source>
        <dbReference type="ARBA" id="ARBA00010400"/>
    </source>
</evidence>
<evidence type="ECO:0000256" key="5">
    <source>
        <dbReference type="RuleBase" id="RU367124"/>
    </source>
</evidence>
<dbReference type="Pfam" id="PF16810">
    <property type="entry name" value="RXLR"/>
    <property type="match status" value="1"/>
</dbReference>
<dbReference type="EMBL" id="JBIMZQ010000002">
    <property type="protein sequence ID" value="KAL3673887.1"/>
    <property type="molecule type" value="Genomic_DNA"/>
</dbReference>
<evidence type="ECO:0000256" key="3">
    <source>
        <dbReference type="ARBA" id="ARBA00022525"/>
    </source>
</evidence>
<dbReference type="InterPro" id="IPR031825">
    <property type="entry name" value="RXLR"/>
</dbReference>
<reference evidence="7 8" key="1">
    <citation type="submission" date="2024-09" db="EMBL/GenBank/DDBJ databases">
        <title>Genome sequencing and assembly of Phytophthora oleae, isolate VK10A, causative agent of rot of olive drupes.</title>
        <authorList>
            <person name="Conti Taguali S."/>
            <person name="Riolo M."/>
            <person name="La Spada F."/>
            <person name="Cacciola S.O."/>
            <person name="Dionisio G."/>
        </authorList>
    </citation>
    <scope>NUCLEOTIDE SEQUENCE [LARGE SCALE GENOMIC DNA]</scope>
    <source>
        <strain evidence="7 8">VK10A</strain>
    </source>
</reference>
<sequence length="104" mass="11484">MTAATEGQAPVRALSSSNGKRFLRSYENQDENDEDEEERGVMTATQVAKWTGRANQWVKEGKTPAGMKEKFGGLSGNISPKDREKLALFLAAWGRANPRGLDRN</sequence>
<evidence type="ECO:0000256" key="1">
    <source>
        <dbReference type="ARBA" id="ARBA00004613"/>
    </source>
</evidence>
<name>A0ABD3G5L9_9STRA</name>
<accession>A0ABD3G5L9</accession>
<dbReference type="Proteomes" id="UP001632037">
    <property type="component" value="Unassembled WGS sequence"/>
</dbReference>
<protein>
    <recommendedName>
        <fullName evidence="5">RxLR effector protein</fullName>
    </recommendedName>
</protein>
<comment type="function">
    <text evidence="5">Effector that suppresses plant defense responses during pathogen infection.</text>
</comment>
<feature type="region of interest" description="Disordered" evidence="6">
    <location>
        <begin position="1"/>
        <end position="77"/>
    </location>
</feature>
<comment type="similarity">
    <text evidence="2 5">Belongs to the RxLR effector family.</text>
</comment>
<feature type="compositionally biased region" description="Basic and acidic residues" evidence="6">
    <location>
        <begin position="59"/>
        <end position="71"/>
    </location>
</feature>
<evidence type="ECO:0000256" key="4">
    <source>
        <dbReference type="ARBA" id="ARBA00022729"/>
    </source>
</evidence>
<dbReference type="AlphaFoldDB" id="A0ABD3G5L9"/>
<gene>
    <name evidence="7" type="ORF">V7S43_001574</name>
</gene>
<evidence type="ECO:0000313" key="7">
    <source>
        <dbReference type="EMBL" id="KAL3673887.1"/>
    </source>
</evidence>
<evidence type="ECO:0000313" key="8">
    <source>
        <dbReference type="Proteomes" id="UP001632037"/>
    </source>
</evidence>
<proteinExistence type="inferred from homology"/>
<organism evidence="7 8">
    <name type="scientific">Phytophthora oleae</name>
    <dbReference type="NCBI Taxonomy" id="2107226"/>
    <lineage>
        <taxon>Eukaryota</taxon>
        <taxon>Sar</taxon>
        <taxon>Stramenopiles</taxon>
        <taxon>Oomycota</taxon>
        <taxon>Peronosporomycetes</taxon>
        <taxon>Peronosporales</taxon>
        <taxon>Peronosporaceae</taxon>
        <taxon>Phytophthora</taxon>
    </lineage>
</organism>
<feature type="compositionally biased region" description="Acidic residues" evidence="6">
    <location>
        <begin position="28"/>
        <end position="38"/>
    </location>
</feature>
<comment type="caution">
    <text evidence="7">The sequence shown here is derived from an EMBL/GenBank/DDBJ whole genome shotgun (WGS) entry which is preliminary data.</text>
</comment>
<keyword evidence="8" id="KW-1185">Reference proteome</keyword>